<organism evidence="1 2">
    <name type="scientific">Penicillium malachiteum</name>
    <dbReference type="NCBI Taxonomy" id="1324776"/>
    <lineage>
        <taxon>Eukaryota</taxon>
        <taxon>Fungi</taxon>
        <taxon>Dikarya</taxon>
        <taxon>Ascomycota</taxon>
        <taxon>Pezizomycotina</taxon>
        <taxon>Eurotiomycetes</taxon>
        <taxon>Eurotiomycetidae</taxon>
        <taxon>Eurotiales</taxon>
        <taxon>Aspergillaceae</taxon>
        <taxon>Penicillium</taxon>
    </lineage>
</organism>
<evidence type="ECO:0000313" key="2">
    <source>
        <dbReference type="Proteomes" id="UP001215712"/>
    </source>
</evidence>
<reference evidence="1" key="2">
    <citation type="submission" date="2023-01" db="EMBL/GenBank/DDBJ databases">
        <authorList>
            <person name="Petersen C."/>
        </authorList>
    </citation>
    <scope>NUCLEOTIDE SEQUENCE</scope>
    <source>
        <strain evidence="1">IBT 17514</strain>
    </source>
</reference>
<reference evidence="1" key="1">
    <citation type="journal article" date="2023" name="IMA Fungus">
        <title>Comparative genomic study of the Penicillium genus elucidates a diverse pangenome and 15 lateral gene transfer events.</title>
        <authorList>
            <person name="Petersen C."/>
            <person name="Sorensen T."/>
            <person name="Nielsen M.R."/>
            <person name="Sondergaard T.E."/>
            <person name="Sorensen J.L."/>
            <person name="Fitzpatrick D.A."/>
            <person name="Frisvad J.C."/>
            <person name="Nielsen K.L."/>
        </authorList>
    </citation>
    <scope>NUCLEOTIDE SEQUENCE</scope>
    <source>
        <strain evidence="1">IBT 17514</strain>
    </source>
</reference>
<evidence type="ECO:0000313" key="1">
    <source>
        <dbReference type="EMBL" id="KAJ5738412.1"/>
    </source>
</evidence>
<dbReference type="AlphaFoldDB" id="A0AAD6HUE9"/>
<keyword evidence="2" id="KW-1185">Reference proteome</keyword>
<proteinExistence type="predicted"/>
<sequence length="163" mass="18214">MDRSTLVDSVNALLSAFTSSNPPISAIVSTFTTVPTPFIHEHGLPQLAPFLGHTFSGVTGITKYFDLLSQTLNIHSMVFDPDSEWLVDLTNLCVTLRGTARFEWKDTKNSWSETFIYRIALATDTSDDQEKKGRILVSEYQVWADTGAAYLARMGQLDRFDLS</sequence>
<accession>A0AAD6HUE9</accession>
<dbReference type="Proteomes" id="UP001215712">
    <property type="component" value="Unassembled WGS sequence"/>
</dbReference>
<name>A0AAD6HUE9_9EURO</name>
<gene>
    <name evidence="1" type="ORF">N7493_001567</name>
</gene>
<dbReference type="EMBL" id="JAQJAN010000002">
    <property type="protein sequence ID" value="KAJ5738412.1"/>
    <property type="molecule type" value="Genomic_DNA"/>
</dbReference>
<protein>
    <submittedName>
        <fullName evidence="1">Uncharacterized protein</fullName>
    </submittedName>
</protein>
<comment type="caution">
    <text evidence="1">The sequence shown here is derived from an EMBL/GenBank/DDBJ whole genome shotgun (WGS) entry which is preliminary data.</text>
</comment>